<dbReference type="PANTHER" id="PTHR18879">
    <property type="entry name" value="CENTROSOMAL PROTEIN OF 290 KDA"/>
    <property type="match status" value="1"/>
</dbReference>
<dbReference type="GO" id="GO:0097711">
    <property type="term" value="P:ciliary basal body-plasma membrane docking"/>
    <property type="evidence" value="ECO:0007669"/>
    <property type="project" value="TreeGrafter"/>
</dbReference>
<feature type="coiled-coil region" evidence="8">
    <location>
        <begin position="794"/>
        <end position="821"/>
    </location>
</feature>
<organism evidence="10">
    <name type="scientific">Scylla olivacea</name>
    <name type="common">Orange mud crab</name>
    <name type="synonym">Cancer olivacea</name>
    <dbReference type="NCBI Taxonomy" id="85551"/>
    <lineage>
        <taxon>Eukaryota</taxon>
        <taxon>Metazoa</taxon>
        <taxon>Ecdysozoa</taxon>
        <taxon>Arthropoda</taxon>
        <taxon>Crustacea</taxon>
        <taxon>Multicrustacea</taxon>
        <taxon>Malacostraca</taxon>
        <taxon>Eumalacostraca</taxon>
        <taxon>Eucarida</taxon>
        <taxon>Decapoda</taxon>
        <taxon>Pleocyemata</taxon>
        <taxon>Brachyura</taxon>
        <taxon>Eubrachyura</taxon>
        <taxon>Portunoidea</taxon>
        <taxon>Portunidae</taxon>
        <taxon>Portuninae</taxon>
        <taxon>Scylla</taxon>
    </lineage>
</organism>
<evidence type="ECO:0000256" key="9">
    <source>
        <dbReference type="SAM" id="MobiDB-lite"/>
    </source>
</evidence>
<protein>
    <submittedName>
        <fullName evidence="10">Uncharacterized protein</fullName>
    </submittedName>
</protein>
<evidence type="ECO:0000256" key="6">
    <source>
        <dbReference type="ARBA" id="ARBA00023212"/>
    </source>
</evidence>
<feature type="coiled-coil region" evidence="8">
    <location>
        <begin position="960"/>
        <end position="987"/>
    </location>
</feature>
<feature type="coiled-coil region" evidence="8">
    <location>
        <begin position="1163"/>
        <end position="1190"/>
    </location>
</feature>
<dbReference type="GO" id="GO:0034451">
    <property type="term" value="C:centriolar satellite"/>
    <property type="evidence" value="ECO:0007669"/>
    <property type="project" value="TreeGrafter"/>
</dbReference>
<feature type="coiled-coil region" evidence="8">
    <location>
        <begin position="501"/>
        <end position="528"/>
    </location>
</feature>
<feature type="region of interest" description="Disordered" evidence="9">
    <location>
        <begin position="1386"/>
        <end position="1410"/>
    </location>
</feature>
<feature type="region of interest" description="Disordered" evidence="9">
    <location>
        <begin position="612"/>
        <end position="649"/>
    </location>
</feature>
<dbReference type="GO" id="GO:0035869">
    <property type="term" value="C:ciliary transition zone"/>
    <property type="evidence" value="ECO:0007669"/>
    <property type="project" value="TreeGrafter"/>
</dbReference>
<dbReference type="SUPFAM" id="SSF90257">
    <property type="entry name" value="Myosin rod fragments"/>
    <property type="match status" value="1"/>
</dbReference>
<feature type="coiled-coil region" evidence="8">
    <location>
        <begin position="670"/>
        <end position="757"/>
    </location>
</feature>
<evidence type="ECO:0000256" key="5">
    <source>
        <dbReference type="ARBA" id="ARBA00023054"/>
    </source>
</evidence>
<keyword evidence="7" id="KW-0966">Cell projection</keyword>
<sequence>MHIDWEYLRGVADEAGDWEEAQLEELYQALAGITRLRTRDKTVEKLEMLFTLSQAVMLAKHTQASALEDELGHLAESAGRRDAKRERELEQEVKRLQNLIQNGAAVGKEDEHIAYDWSSSWRLKKKEMEESLRQKNTEIQQFMDDLQACEEERATLRASVVELEERLAEATKEISTLTSDYLQLKESHKHVQERLITAQGELEGVRSHVEELSGEKARVQHRYDELEGVRSHVEELSGEKARVQHRYDELEGVRSHVEELSGEKARVQHRYDELSAAVDARVDQLEVVVRQREEELQNVKAQLQQRPMLASGAQIHGESVRILQLEKELKERGEEVSHLSQQLEEATKEMDNSAHVIAQLKKAKVPAASVESGIITQLRGELSDARKQLQQMRTQLLAAEEDAQLHAQDLSTVIGELQSHLAGEFSLADAVRELKEVRSQVRMRDTQLTQLTGLVNSLQININDVLDENCQLREQLNLEPREDIDLPGVKKTHWQESKSIIERLTSQVNKLQDEKVTLRTKIYEMTRELSNTKSSLQLTTIEVPRAARPEASSGQQLQSLEGQITHLSDAVSQLLHQRREDYTDHDTQAQLEALQAKCLRLEGEKASLERVIQNELKRKKPPEKEETPRSSPEGVSPHPMPEPASRSPTAALDQLIKALGDLPPSTEEIIAKLKSQVNYLMQECSKREEEISEREKTVGIYTTQFEDLRVQVSDLNMLLAREQEQWQTEKDRLEKTMDDLEGEVGALKAQREELQAAIDTLASCQPGADAKLGRKLAELRYDLEIAKRLSANQEKDISSLHQQLKERLETLQQSLLQVQKLKHAGEKEQGILKHRIYQLENELSQCVPRTAADQTCAQLAATTAKYRSLLQAQSHMMQEKTQGQELEAEKQELLHEREQLCQQLQSAREKVHSLQASLNLVGGSATPVQPQIALLSKQLAAVELRELAEKQKAEHAAIMYQSIKRECEELHRRVQELENSLAATSKMNLSLQTTEAELRHSLQGAVLPQEYESVMKKVGDLTNEKVQLSSSIQHLKAALDVMDMQMKQRQLLESISQTELDQLRQETQDLAAISDERSKIHYLHQEITFLKVKNLELIHQVEELKLVEEKQSAEVFHLAQQVRDRERLLETSTDTSRARATRLHLIIRDLRQQYAGAVPLSQQEQLADILETMRQERNSLQEALRSAQHDKMESHITLRQLKIKQEALDDLKTALSSSKPSGHVSGWCIKLEEARLRNVELEEKVQAFESNESLHLKLLGKKEQRISELQTQLINLEKMWMDEQLVCDEREAELNEALAKHEKRHKEAVINRKTLTLLDVPDTSLPLSKQLEETLDCLRNKVTLLEIADKETEKLKNENSKIQKELREKEIEVIARDKIINELRQLGKATKESTSHSKENEHSRDTTEPTVVQLDDESVKVVMEGLKERLRLSQNTITHYQNLLAREHEERQVLIAKYKDELYHMTQKRDETQAKVRELQSQIDSIPTHDFSSSSLKQAQTIQIQNLEETMKMVEKQLKESRNQLNASEKKVMELERDLAISRREHAEEKDHMEVSSQVRIQQHQREVERLSGEIHKLRAERDQMQNEISTLKTSASRTPSAIMRTLVEKLRDQLIEKEKQVAKLTIAVNDMKESISQEEAKQQEADPVNIEKEVSQVTNRLTESFKAELEKVSAERDELQKNFNEQSLSLREMKEKSSAEIGDLNQKVKTLTTEKLKIERLMLQQKNANSSLKQRLEDMEGRSAAAVARAIENLQGKLEKMEGTEEVQENEARKARSHEQVVRWEERKKVKAAIDKLKARIKELETAQEDNVKKLTTSRELLSRVEKEKLSLQHKLNNLSKSSTEKLCRVCLKTLNSVEMGSANPTQPSPGPRRQPIRQARVSPSPERTPSKKIAGGIEKEDHTPSVSHSLQSEQDENEIKFRLQLKKALEEKHSLESRLHDAVEEVAALRYRLQQKEEEEEERLLTEKKSPSGRRKTGAAVVLEYESRITTLEEQLRQKSRLLSHVKGVVQEAAAREEALLREKETLLQKLTLLEGISEDTPSARLVHELRQARLTVTRLQRQLDKLQNNG</sequence>
<feature type="coiled-coil region" evidence="8">
    <location>
        <begin position="1497"/>
        <end position="1843"/>
    </location>
</feature>
<feature type="compositionally biased region" description="Basic and acidic residues" evidence="9">
    <location>
        <begin position="1389"/>
        <end position="1407"/>
    </location>
</feature>
<feature type="coiled-coil region" evidence="8">
    <location>
        <begin position="86"/>
        <end position="409"/>
    </location>
</feature>
<proteinExistence type="predicted"/>
<dbReference type="PANTHER" id="PTHR18879:SF20">
    <property type="entry name" value="CENTROSOMAL PROTEIN OF 290 KDA"/>
    <property type="match status" value="1"/>
</dbReference>
<keyword evidence="3" id="KW-0963">Cytoplasm</keyword>
<evidence type="ECO:0000256" key="1">
    <source>
        <dbReference type="ARBA" id="ARBA00004120"/>
    </source>
</evidence>
<accession>A0A0P4VWK3</accession>
<comment type="subcellular location">
    <subcellularLocation>
        <location evidence="1">Cytoplasm</location>
        <location evidence="1">Cytoskeleton</location>
        <location evidence="1">Cilium basal body</location>
    </subcellularLocation>
    <subcellularLocation>
        <location evidence="2">Cytoplasm</location>
        <location evidence="2">Cytoskeleton</location>
        <location evidence="2">Microtubule organizing center</location>
        <location evidence="2">Centrosome</location>
    </subcellularLocation>
</comment>
<keyword evidence="6" id="KW-0206">Cytoskeleton</keyword>
<dbReference type="InterPro" id="IPR026201">
    <property type="entry name" value="Cep290"/>
</dbReference>
<dbReference type="GO" id="GO:1905349">
    <property type="term" value="P:ciliary transition zone assembly"/>
    <property type="evidence" value="ECO:0007669"/>
    <property type="project" value="TreeGrafter"/>
</dbReference>
<evidence type="ECO:0000256" key="3">
    <source>
        <dbReference type="ARBA" id="ARBA00022490"/>
    </source>
</evidence>
<evidence type="ECO:0000313" key="10">
    <source>
        <dbReference type="EMBL" id="JAI57268.1"/>
    </source>
</evidence>
<evidence type="ECO:0000256" key="7">
    <source>
        <dbReference type="ARBA" id="ARBA00023273"/>
    </source>
</evidence>
<keyword evidence="5 8" id="KW-0175">Coiled coil</keyword>
<dbReference type="EMBL" id="GDRN01108338">
    <property type="protein sequence ID" value="JAI57268.1"/>
    <property type="molecule type" value="Transcribed_RNA"/>
</dbReference>
<evidence type="ECO:0000256" key="8">
    <source>
        <dbReference type="SAM" id="Coils"/>
    </source>
</evidence>
<keyword evidence="4" id="KW-0970">Cilium biogenesis/degradation</keyword>
<dbReference type="GO" id="GO:1905515">
    <property type="term" value="P:non-motile cilium assembly"/>
    <property type="evidence" value="ECO:0007669"/>
    <property type="project" value="TreeGrafter"/>
</dbReference>
<reference evidence="10" key="1">
    <citation type="submission" date="2015-09" db="EMBL/GenBank/DDBJ databases">
        <title>Scylla olivacea transcriptome.</title>
        <authorList>
            <person name="Ikhwanuddin M."/>
        </authorList>
    </citation>
    <scope>NUCLEOTIDE SEQUENCE</scope>
</reference>
<name>A0A0P4VWK3_SCYOL</name>
<dbReference type="Gene3D" id="1.10.287.1490">
    <property type="match status" value="1"/>
</dbReference>
<feature type="coiled-coil region" evidence="8">
    <location>
        <begin position="876"/>
        <end position="917"/>
    </location>
</feature>
<feature type="coiled-coil region" evidence="8">
    <location>
        <begin position="1231"/>
        <end position="1372"/>
    </location>
</feature>
<feature type="coiled-coil region" evidence="8">
    <location>
        <begin position="1927"/>
        <end position="2072"/>
    </location>
</feature>
<evidence type="ECO:0000256" key="2">
    <source>
        <dbReference type="ARBA" id="ARBA00004300"/>
    </source>
</evidence>
<evidence type="ECO:0000256" key="4">
    <source>
        <dbReference type="ARBA" id="ARBA00022794"/>
    </source>
</evidence>
<feature type="region of interest" description="Disordered" evidence="9">
    <location>
        <begin position="1860"/>
        <end position="1917"/>
    </location>
</feature>